<dbReference type="CDD" id="cd00082">
    <property type="entry name" value="HisKA"/>
    <property type="match status" value="1"/>
</dbReference>
<evidence type="ECO:0000256" key="5">
    <source>
        <dbReference type="ARBA" id="ARBA00022679"/>
    </source>
</evidence>
<comment type="subcellular location">
    <subcellularLocation>
        <location evidence="2">Membrane</location>
    </subcellularLocation>
</comment>
<evidence type="ECO:0000256" key="8">
    <source>
        <dbReference type="ARBA" id="ARBA00022989"/>
    </source>
</evidence>
<dbReference type="Pfam" id="PF00512">
    <property type="entry name" value="HisKA"/>
    <property type="match status" value="1"/>
</dbReference>
<evidence type="ECO:0000313" key="14">
    <source>
        <dbReference type="EMBL" id="SMX38627.1"/>
    </source>
</evidence>
<evidence type="ECO:0000256" key="4">
    <source>
        <dbReference type="ARBA" id="ARBA00022553"/>
    </source>
</evidence>
<evidence type="ECO:0000256" key="6">
    <source>
        <dbReference type="ARBA" id="ARBA00022692"/>
    </source>
</evidence>
<keyword evidence="9" id="KW-0902">Two-component regulatory system</keyword>
<evidence type="ECO:0000256" key="2">
    <source>
        <dbReference type="ARBA" id="ARBA00004370"/>
    </source>
</evidence>
<evidence type="ECO:0000256" key="11">
    <source>
        <dbReference type="SAM" id="Phobius"/>
    </source>
</evidence>
<name>A0A238K814_9RHOB</name>
<dbReference type="InterPro" id="IPR036890">
    <property type="entry name" value="HATPase_C_sf"/>
</dbReference>
<dbReference type="OrthoDB" id="9815202at2"/>
<dbReference type="GO" id="GO:0005886">
    <property type="term" value="C:plasma membrane"/>
    <property type="evidence" value="ECO:0007669"/>
    <property type="project" value="TreeGrafter"/>
</dbReference>
<keyword evidence="7 14" id="KW-0418">Kinase</keyword>
<dbReference type="PROSITE" id="PS50885">
    <property type="entry name" value="HAMP"/>
    <property type="match status" value="1"/>
</dbReference>
<dbReference type="PANTHER" id="PTHR45436:SF8">
    <property type="entry name" value="HISTIDINE KINASE"/>
    <property type="match status" value="1"/>
</dbReference>
<dbReference type="Proteomes" id="UP000207598">
    <property type="component" value="Unassembled WGS sequence"/>
</dbReference>
<dbReference type="SUPFAM" id="SSF55874">
    <property type="entry name" value="ATPase domain of HSP90 chaperone/DNA topoisomerase II/histidine kinase"/>
    <property type="match status" value="1"/>
</dbReference>
<feature type="domain" description="HAMP" evidence="13">
    <location>
        <begin position="179"/>
        <end position="233"/>
    </location>
</feature>
<keyword evidence="5 14" id="KW-0808">Transferase</keyword>
<evidence type="ECO:0000313" key="15">
    <source>
        <dbReference type="Proteomes" id="UP000207598"/>
    </source>
</evidence>
<dbReference type="InterPro" id="IPR004358">
    <property type="entry name" value="Sig_transdc_His_kin-like_C"/>
</dbReference>
<dbReference type="SMART" id="SM00304">
    <property type="entry name" value="HAMP"/>
    <property type="match status" value="1"/>
</dbReference>
<keyword evidence="4" id="KW-0597">Phosphoprotein</keyword>
<accession>A0A238K814</accession>
<keyword evidence="6 11" id="KW-0812">Transmembrane</keyword>
<evidence type="ECO:0000259" key="13">
    <source>
        <dbReference type="PROSITE" id="PS50885"/>
    </source>
</evidence>
<dbReference type="InterPro" id="IPR050428">
    <property type="entry name" value="TCS_sensor_his_kinase"/>
</dbReference>
<proteinExistence type="predicted"/>
<dbReference type="AlphaFoldDB" id="A0A238K814"/>
<dbReference type="PRINTS" id="PR00344">
    <property type="entry name" value="BCTRLSENSOR"/>
</dbReference>
<keyword evidence="8 11" id="KW-1133">Transmembrane helix</keyword>
<dbReference type="InterPro" id="IPR005467">
    <property type="entry name" value="His_kinase_dom"/>
</dbReference>
<dbReference type="Gene3D" id="1.10.287.130">
    <property type="match status" value="1"/>
</dbReference>
<feature type="transmembrane region" description="Helical" evidence="11">
    <location>
        <begin position="21"/>
        <end position="43"/>
    </location>
</feature>
<evidence type="ECO:0000259" key="12">
    <source>
        <dbReference type="PROSITE" id="PS50109"/>
    </source>
</evidence>
<gene>
    <name evidence="14" type="primary">senX3</name>
    <name evidence="14" type="ORF">MAA8898_01638</name>
</gene>
<sequence length="464" mass="48446">MLSRLRDALRHSIDSTPMRQAVGIVAVVGVINLVSLGVAYLGLRSAVEEGMRANLAQHMAGFQVTASPMALEILVSAEANAADPAQRVFVYIAPDGRVTGNADATLTPAGVQISRQPGGRPLGDHGYLPLVERMAGGILILGESRTPIHDLGQTFLALLLFSLAPTVAVSLGVGAIIASRARRRVGRIEATLERLSQGALDARIPPEPGRKDDLARIGAQVNRMAAAQEAATEALRQVSADIAHDLKTPLQRMTVLLHQLRDSLPEAGAEAALTDRALAEADGAVAVFRALLQIAQIEGGGARAGFAPVDLAGVATEMAELYTPTAEEDGRRLALHLPGGAATVSGNKGLIRQALANLIENALRHTPAGTDIAITVRPEYGRVALEVADRGPGIPAQERRNVLRRLYRLERSRSTPGHGLGLALVAATAGLHGAELTLEDNGPGLRVTLSFAAAQAAADRGADG</sequence>
<dbReference type="PROSITE" id="PS50109">
    <property type="entry name" value="HIS_KIN"/>
    <property type="match status" value="1"/>
</dbReference>
<keyword evidence="10 11" id="KW-0472">Membrane</keyword>
<dbReference type="EC" id="2.7.13.3" evidence="3"/>
<evidence type="ECO:0000256" key="9">
    <source>
        <dbReference type="ARBA" id="ARBA00023012"/>
    </source>
</evidence>
<evidence type="ECO:0000256" key="7">
    <source>
        <dbReference type="ARBA" id="ARBA00022777"/>
    </source>
</evidence>
<feature type="domain" description="Histidine kinase" evidence="12">
    <location>
        <begin position="241"/>
        <end position="455"/>
    </location>
</feature>
<dbReference type="InterPro" id="IPR003661">
    <property type="entry name" value="HisK_dim/P_dom"/>
</dbReference>
<evidence type="ECO:0000256" key="3">
    <source>
        <dbReference type="ARBA" id="ARBA00012438"/>
    </source>
</evidence>
<keyword evidence="15" id="KW-1185">Reference proteome</keyword>
<dbReference type="PANTHER" id="PTHR45436">
    <property type="entry name" value="SENSOR HISTIDINE KINASE YKOH"/>
    <property type="match status" value="1"/>
</dbReference>
<dbReference type="EMBL" id="FXYF01000004">
    <property type="protein sequence ID" value="SMX38627.1"/>
    <property type="molecule type" value="Genomic_DNA"/>
</dbReference>
<feature type="transmembrane region" description="Helical" evidence="11">
    <location>
        <begin position="155"/>
        <end position="178"/>
    </location>
</feature>
<dbReference type="Pfam" id="PF02518">
    <property type="entry name" value="HATPase_c"/>
    <property type="match status" value="1"/>
</dbReference>
<dbReference type="InterPro" id="IPR036097">
    <property type="entry name" value="HisK_dim/P_sf"/>
</dbReference>
<protein>
    <recommendedName>
        <fullName evidence="3">histidine kinase</fullName>
        <ecNumber evidence="3">2.7.13.3</ecNumber>
    </recommendedName>
</protein>
<dbReference type="SMART" id="SM00388">
    <property type="entry name" value="HisKA"/>
    <property type="match status" value="1"/>
</dbReference>
<organism evidence="14 15">
    <name type="scientific">Maliponia aquimaris</name>
    <dbReference type="NCBI Taxonomy" id="1673631"/>
    <lineage>
        <taxon>Bacteria</taxon>
        <taxon>Pseudomonadati</taxon>
        <taxon>Pseudomonadota</taxon>
        <taxon>Alphaproteobacteria</taxon>
        <taxon>Rhodobacterales</taxon>
        <taxon>Paracoccaceae</taxon>
        <taxon>Maliponia</taxon>
    </lineage>
</organism>
<dbReference type="SUPFAM" id="SSF47384">
    <property type="entry name" value="Homodimeric domain of signal transducing histidine kinase"/>
    <property type="match status" value="1"/>
</dbReference>
<dbReference type="InterPro" id="IPR003594">
    <property type="entry name" value="HATPase_dom"/>
</dbReference>
<evidence type="ECO:0000256" key="10">
    <source>
        <dbReference type="ARBA" id="ARBA00023136"/>
    </source>
</evidence>
<dbReference type="InterPro" id="IPR003660">
    <property type="entry name" value="HAMP_dom"/>
</dbReference>
<dbReference type="GO" id="GO:0000155">
    <property type="term" value="F:phosphorelay sensor kinase activity"/>
    <property type="evidence" value="ECO:0007669"/>
    <property type="project" value="InterPro"/>
</dbReference>
<dbReference type="Gene3D" id="3.30.565.10">
    <property type="entry name" value="Histidine kinase-like ATPase, C-terminal domain"/>
    <property type="match status" value="1"/>
</dbReference>
<dbReference type="SMART" id="SM00387">
    <property type="entry name" value="HATPase_c"/>
    <property type="match status" value="1"/>
</dbReference>
<comment type="catalytic activity">
    <reaction evidence="1">
        <text>ATP + protein L-histidine = ADP + protein N-phospho-L-histidine.</text>
        <dbReference type="EC" id="2.7.13.3"/>
    </reaction>
</comment>
<reference evidence="14 15" key="1">
    <citation type="submission" date="2017-05" db="EMBL/GenBank/DDBJ databases">
        <authorList>
            <person name="Song R."/>
            <person name="Chenine A.L."/>
            <person name="Ruprecht R.M."/>
        </authorList>
    </citation>
    <scope>NUCLEOTIDE SEQUENCE [LARGE SCALE GENOMIC DNA]</scope>
    <source>
        <strain evidence="14 15">CECT 8898</strain>
    </source>
</reference>
<evidence type="ECO:0000256" key="1">
    <source>
        <dbReference type="ARBA" id="ARBA00000085"/>
    </source>
</evidence>
<dbReference type="CDD" id="cd00075">
    <property type="entry name" value="HATPase"/>
    <property type="match status" value="1"/>
</dbReference>
<dbReference type="RefSeq" id="WP_094020490.1">
    <property type="nucleotide sequence ID" value="NZ_FXYF01000004.1"/>
</dbReference>